<feature type="domain" description="Antitoxin SocA-like Panacea" evidence="1">
    <location>
        <begin position="23"/>
        <end position="113"/>
    </location>
</feature>
<evidence type="ECO:0000259" key="1">
    <source>
        <dbReference type="Pfam" id="PF13274"/>
    </source>
</evidence>
<dbReference type="RefSeq" id="WP_139468075.1">
    <property type="nucleotide sequence ID" value="NZ_VDMQ01000003.1"/>
</dbReference>
<protein>
    <submittedName>
        <fullName evidence="2">DUF4065 domain-containing protein</fullName>
    </submittedName>
</protein>
<comment type="caution">
    <text evidence="2">The sequence shown here is derived from an EMBL/GenBank/DDBJ whole genome shotgun (WGS) entry which is preliminary data.</text>
</comment>
<sequence length="153" mass="17220">MATVHDVAAFILARCGPLTAMKLQKLCYYSHAWHLVWEERPLFQERIEAWANGPVVRELYNEHRRAFRVEDWPMGNVAHLDLGEQESIDAVLEAYGGISAHDLSELSHREAPWINARKGLPDGARSANPITDAALMEYFDSRTTAPSPHGQGE</sequence>
<organism evidence="2 3">
    <name type="scientific">Brevibacterium sediminis</name>
    <dbReference type="NCBI Taxonomy" id="1857024"/>
    <lineage>
        <taxon>Bacteria</taxon>
        <taxon>Bacillati</taxon>
        <taxon>Actinomycetota</taxon>
        <taxon>Actinomycetes</taxon>
        <taxon>Micrococcales</taxon>
        <taxon>Brevibacteriaceae</taxon>
        <taxon>Brevibacterium</taxon>
    </lineage>
</organism>
<dbReference type="EMBL" id="VDMQ01000003">
    <property type="protein sequence ID" value="TNM55936.1"/>
    <property type="molecule type" value="Genomic_DNA"/>
</dbReference>
<evidence type="ECO:0000313" key="2">
    <source>
        <dbReference type="EMBL" id="TNM55936.1"/>
    </source>
</evidence>
<reference evidence="2 3" key="1">
    <citation type="submission" date="2019-06" db="EMBL/GenBank/DDBJ databases">
        <authorList>
            <person name="Mardanova A.M."/>
            <person name="Pudova D.S."/>
            <person name="Shagimardanova E.I."/>
            <person name="Gogoleva N.E."/>
            <person name="Lutfullin M.T."/>
            <person name="Hadieva G.F."/>
            <person name="Sharipova M.R."/>
        </authorList>
    </citation>
    <scope>NUCLEOTIDE SEQUENCE [LARGE SCALE GENOMIC DNA]</scope>
    <source>
        <strain evidence="2 3">MG-1</strain>
    </source>
</reference>
<proteinExistence type="predicted"/>
<gene>
    <name evidence="2" type="ORF">FHQ09_06790</name>
</gene>
<name>A0A5C4X5T6_9MICO</name>
<dbReference type="InterPro" id="IPR025272">
    <property type="entry name" value="SocA_Panacea"/>
</dbReference>
<dbReference type="Pfam" id="PF13274">
    <property type="entry name" value="SocA_Panacea"/>
    <property type="match status" value="1"/>
</dbReference>
<dbReference type="Proteomes" id="UP000314223">
    <property type="component" value="Unassembled WGS sequence"/>
</dbReference>
<dbReference type="AlphaFoldDB" id="A0A5C4X5T6"/>
<accession>A0A5C4X5T6</accession>
<evidence type="ECO:0000313" key="3">
    <source>
        <dbReference type="Proteomes" id="UP000314223"/>
    </source>
</evidence>